<name>A0A1Y1VSA1_9FUNG</name>
<proteinExistence type="predicted"/>
<dbReference type="EMBL" id="MCFD01000119">
    <property type="protein sequence ID" value="ORX64159.1"/>
    <property type="molecule type" value="Genomic_DNA"/>
</dbReference>
<reference evidence="2 3" key="1">
    <citation type="submission" date="2016-07" db="EMBL/GenBank/DDBJ databases">
        <title>Pervasive Adenine N6-methylation of Active Genes in Fungi.</title>
        <authorList>
            <consortium name="DOE Joint Genome Institute"/>
            <person name="Mondo S.J."/>
            <person name="Dannebaum R.O."/>
            <person name="Kuo R.C."/>
            <person name="Labutti K."/>
            <person name="Haridas S."/>
            <person name="Kuo A."/>
            <person name="Salamov A."/>
            <person name="Ahrendt S.R."/>
            <person name="Lipzen A."/>
            <person name="Sullivan W."/>
            <person name="Andreopoulos W.B."/>
            <person name="Clum A."/>
            <person name="Lindquist E."/>
            <person name="Daum C."/>
            <person name="Ramamoorthy G.K."/>
            <person name="Gryganskyi A."/>
            <person name="Culley D."/>
            <person name="Magnuson J.K."/>
            <person name="James T.Y."/>
            <person name="O'Malley M.A."/>
            <person name="Stajich J.E."/>
            <person name="Spatafora J.W."/>
            <person name="Visel A."/>
            <person name="Grigoriev I.V."/>
        </authorList>
    </citation>
    <scope>NUCLEOTIDE SEQUENCE [LARGE SCALE GENOMIC DNA]</scope>
    <source>
        <strain evidence="2 3">ATCC 12442</strain>
    </source>
</reference>
<keyword evidence="3" id="KW-1185">Reference proteome</keyword>
<gene>
    <name evidence="2" type="ORF">DL89DRAFT_262701</name>
</gene>
<dbReference type="GeneID" id="63802519"/>
<dbReference type="OrthoDB" id="5547695at2759"/>
<feature type="region of interest" description="Disordered" evidence="1">
    <location>
        <begin position="1"/>
        <end position="44"/>
    </location>
</feature>
<accession>A0A1Y1VSA1</accession>
<evidence type="ECO:0000256" key="1">
    <source>
        <dbReference type="SAM" id="MobiDB-lite"/>
    </source>
</evidence>
<protein>
    <submittedName>
        <fullName evidence="2">Uncharacterized protein</fullName>
    </submittedName>
</protein>
<evidence type="ECO:0000313" key="3">
    <source>
        <dbReference type="Proteomes" id="UP000193922"/>
    </source>
</evidence>
<dbReference type="AlphaFoldDB" id="A0A1Y1VSA1"/>
<dbReference type="Proteomes" id="UP000193922">
    <property type="component" value="Unassembled WGS sequence"/>
</dbReference>
<dbReference type="RefSeq" id="XP_040739182.1">
    <property type="nucleotide sequence ID" value="XM_040885871.1"/>
</dbReference>
<evidence type="ECO:0000313" key="2">
    <source>
        <dbReference type="EMBL" id="ORX64159.1"/>
    </source>
</evidence>
<comment type="caution">
    <text evidence="2">The sequence shown here is derived from an EMBL/GenBank/DDBJ whole genome shotgun (WGS) entry which is preliminary data.</text>
</comment>
<organism evidence="2 3">
    <name type="scientific">Linderina pennispora</name>
    <dbReference type="NCBI Taxonomy" id="61395"/>
    <lineage>
        <taxon>Eukaryota</taxon>
        <taxon>Fungi</taxon>
        <taxon>Fungi incertae sedis</taxon>
        <taxon>Zoopagomycota</taxon>
        <taxon>Kickxellomycotina</taxon>
        <taxon>Kickxellomycetes</taxon>
        <taxon>Kickxellales</taxon>
        <taxon>Kickxellaceae</taxon>
        <taxon>Linderina</taxon>
    </lineage>
</organism>
<sequence>MSDEKQRMKIIVNSDGSVPEDIETGLLSEQPGSPPAVRGKEGPEAPCHLPGRFLHLAPGPVPCCAPQQRQLMRSVFGNERVDRWMAKHPCHGGEQWGKTEGGGWVRCVLLEWTAPPSPPHHKPGDEPGFPYQRITRPWKQPTKQIEETVAHILEQINKSVRPAFQMMANSRINHTALAALSRGELAATDSRFPVPRQPQRYLRAYFSPRSPRLSAGSIGSSVRIVSTSASEATFSVRALASDPKIAEQISLKQTTDEEGNISFVLEGPKILRQGESSTSCIPAFVYGQFDLDSKLARAIDFGKFEVNSVTGKLQIPSIHGEDLDDQHGDKRCERPLLCCRRRWCQCCQGPKSTIVIETVSGTINTRVSGGFDGSFLARNIVGGRVSVEDASDGTNRLHFVKDYGNYKSGTFGPADSTQAGFPCLFRNAHKLAPHYCDPMRLSMSCIIRRFGVFLDDFHMIVYFFSGIGTAFSCFIRSHADSLISHVRILVDDGLKSLIRSLVVFVLSPKNPGVSNTSSESLVTPLASNAWTLLSLPAFAACFWPVDMMLSNFGSPCLSSWIPCTRLAGNSVTRITNGENSLLTANVDSRLTDVAITNLALGLRVHNAAGYGAGEERAAKRHGLEHANRARGDCFKNHTAGGGVGCESTGR</sequence>